<name>A0A8H7C922_AGABI</name>
<dbReference type="Pfam" id="PF13976">
    <property type="entry name" value="gag_pre-integrs"/>
    <property type="match status" value="1"/>
</dbReference>
<dbReference type="InterPro" id="IPR025724">
    <property type="entry name" value="GAG-pre-integrase_dom"/>
</dbReference>
<protein>
    <recommendedName>
        <fullName evidence="6">GAG-pre-integrase domain-containing protein</fullName>
    </recommendedName>
</protein>
<gene>
    <name evidence="4" type="ORF">Agabi119p4_7919</name>
</gene>
<comment type="caution">
    <text evidence="4">The sequence shown here is derived from an EMBL/GenBank/DDBJ whole genome shotgun (WGS) entry which is preliminary data.</text>
</comment>
<dbReference type="Pfam" id="PF22936">
    <property type="entry name" value="Pol_BBD"/>
    <property type="match status" value="1"/>
</dbReference>
<evidence type="ECO:0000259" key="2">
    <source>
        <dbReference type="Pfam" id="PF13976"/>
    </source>
</evidence>
<feature type="region of interest" description="Disordered" evidence="1">
    <location>
        <begin position="204"/>
        <end position="243"/>
    </location>
</feature>
<dbReference type="AlphaFoldDB" id="A0A8H7C922"/>
<feature type="compositionally biased region" description="Low complexity" evidence="1">
    <location>
        <begin position="217"/>
        <end position="238"/>
    </location>
</feature>
<proteinExistence type="predicted"/>
<organism evidence="4 5">
    <name type="scientific">Agaricus bisporus var. burnettii</name>
    <dbReference type="NCBI Taxonomy" id="192524"/>
    <lineage>
        <taxon>Eukaryota</taxon>
        <taxon>Fungi</taxon>
        <taxon>Dikarya</taxon>
        <taxon>Basidiomycota</taxon>
        <taxon>Agaricomycotina</taxon>
        <taxon>Agaricomycetes</taxon>
        <taxon>Agaricomycetidae</taxon>
        <taxon>Agaricales</taxon>
        <taxon>Agaricineae</taxon>
        <taxon>Agaricaceae</taxon>
        <taxon>Agaricus</taxon>
    </lineage>
</organism>
<feature type="region of interest" description="Disordered" evidence="1">
    <location>
        <begin position="147"/>
        <end position="181"/>
    </location>
</feature>
<evidence type="ECO:0000313" key="4">
    <source>
        <dbReference type="EMBL" id="KAF7768676.1"/>
    </source>
</evidence>
<accession>A0A8H7C922</accession>
<feature type="domain" description="GAG-pre-integrase" evidence="2">
    <location>
        <begin position="433"/>
        <end position="503"/>
    </location>
</feature>
<feature type="compositionally biased region" description="Low complexity" evidence="1">
    <location>
        <begin position="148"/>
        <end position="175"/>
    </location>
</feature>
<evidence type="ECO:0000256" key="1">
    <source>
        <dbReference type="SAM" id="MobiDB-lite"/>
    </source>
</evidence>
<dbReference type="EMBL" id="JABXXO010000010">
    <property type="protein sequence ID" value="KAF7768676.1"/>
    <property type="molecule type" value="Genomic_DNA"/>
</dbReference>
<dbReference type="Proteomes" id="UP000629468">
    <property type="component" value="Unassembled WGS sequence"/>
</dbReference>
<dbReference type="PANTHER" id="PTHR47481:SF14">
    <property type="entry name" value="RETROTRANSPOSON COPIA-LIKE N-TERMINAL DOMAIN-CONTAINING PROTEIN"/>
    <property type="match status" value="1"/>
</dbReference>
<dbReference type="InterPro" id="IPR054722">
    <property type="entry name" value="PolX-like_BBD"/>
</dbReference>
<dbReference type="Pfam" id="PF14223">
    <property type="entry name" value="Retrotran_gag_2"/>
    <property type="match status" value="1"/>
</dbReference>
<dbReference type="PANTHER" id="PTHR47481">
    <property type="match status" value="1"/>
</dbReference>
<sequence>MGIHPPRTAEWKVRNAWTMGLLIYNTTDPIGLGISIGGTAADAWRSYLDTYEVASEIATLNAEMELRNMVYTDGQDFTEFISRLGTKWSNANALGAKIDDKAFRTIILNSLPRSWDSIVATLYTTKTSWEAISQLLTHWARVSRDRVTTSQTTSALQTTTTQSNNRNRQRSQNSQLTCTNPNCGRRGHTIELCYWPGGGKAGQFPPGFGRRGGAGGSASNTATGGYQPSANNTTTNTTEKAESNEPKVFALAAITDIINDTPKVSSTLPILSNNPDGSLISTPSVSERPYAEICVTGKDQGVSVSTTLNTTTSTLPYDVITLLDSGASDHCFVNKSLFATYIPMIPPRQGNSAGKGSTFLIEGAGEVGFFTPLDGAPTKIILFDALHTPQLRSNLISVSKLVSRGSPVSFEGNTAVVRTRSGAVALIAMKENGLYVVPPVDVHANAVQSKRKAVSLGTWHRRLSHASMEVIKKMLRENLVDGLSVTGPMELEGLCEDCIFGKHTSHPYNNPTSQEK</sequence>
<reference evidence="4 5" key="1">
    <citation type="journal article" name="Sci. Rep.">
        <title>Telomere-to-telomere assembled and centromere annotated genomes of the two main subspecies of the button mushroom Agaricus bisporus reveal especially polymorphic chromosome ends.</title>
        <authorList>
            <person name="Sonnenberg A.S.M."/>
            <person name="Sedaghat-Telgerd N."/>
            <person name="Lavrijssen B."/>
            <person name="Ohm R.A."/>
            <person name="Hendrickx P.M."/>
            <person name="Scholtmeijer K."/>
            <person name="Baars J.J.P."/>
            <person name="van Peer A."/>
        </authorList>
    </citation>
    <scope>NUCLEOTIDE SEQUENCE [LARGE SCALE GENOMIC DNA]</scope>
    <source>
        <strain evidence="4 5">H119_p4</strain>
    </source>
</reference>
<evidence type="ECO:0000313" key="5">
    <source>
        <dbReference type="Proteomes" id="UP000629468"/>
    </source>
</evidence>
<evidence type="ECO:0008006" key="6">
    <source>
        <dbReference type="Google" id="ProtNLM"/>
    </source>
</evidence>
<feature type="domain" description="Retrovirus-related Pol polyprotein from transposon TNT 1-94-like beta-barrel" evidence="3">
    <location>
        <begin position="322"/>
        <end position="405"/>
    </location>
</feature>
<evidence type="ECO:0000259" key="3">
    <source>
        <dbReference type="Pfam" id="PF22936"/>
    </source>
</evidence>